<name>A0A1W6LG03_9BURK</name>
<dbReference type="InterPro" id="IPR007410">
    <property type="entry name" value="LpqE-like"/>
</dbReference>
<dbReference type="InterPro" id="IPR036182">
    <property type="entry name" value="PCuAC_sf"/>
</dbReference>
<organism evidence="1 2">
    <name type="scientific">Piscinibacter gummiphilus</name>
    <dbReference type="NCBI Taxonomy" id="946333"/>
    <lineage>
        <taxon>Bacteria</taxon>
        <taxon>Pseudomonadati</taxon>
        <taxon>Pseudomonadota</taxon>
        <taxon>Betaproteobacteria</taxon>
        <taxon>Burkholderiales</taxon>
        <taxon>Sphaerotilaceae</taxon>
        <taxon>Piscinibacter</taxon>
    </lineage>
</organism>
<dbReference type="STRING" id="946333.A4W93_26345"/>
<accession>A0A1W6LG03</accession>
<gene>
    <name evidence="1" type="ORF">A4W93_26345</name>
</gene>
<dbReference type="PANTHER" id="PTHR36302">
    <property type="entry name" value="BLR7088 PROTEIN"/>
    <property type="match status" value="1"/>
</dbReference>
<sequence length="158" mass="16201">MTSLSRTLAGLSLALFASVAAAQSTVRVDAPYARATVPGQPAGGGYLKVTNTGKEADRLLSVSADVSKSVELHSMSMEGDVMRMRQVDGIDVPAGGSVELKPGGLHIMFIGLKGPLKAGDTFPATLKFAKAGEVKVTVQVNAAAAPAQDHGGHGNHKH</sequence>
<dbReference type="RefSeq" id="WP_085753452.1">
    <property type="nucleotide sequence ID" value="NZ_BSPR01000017.1"/>
</dbReference>
<dbReference type="Pfam" id="PF04314">
    <property type="entry name" value="PCuAC"/>
    <property type="match status" value="1"/>
</dbReference>
<dbReference type="OrthoDB" id="9796962at2"/>
<dbReference type="Gene3D" id="2.60.40.1890">
    <property type="entry name" value="PCu(A)C copper chaperone"/>
    <property type="match status" value="1"/>
</dbReference>
<dbReference type="KEGG" id="rgu:A4W93_26345"/>
<dbReference type="AlphaFoldDB" id="A0A1W6LG03"/>
<evidence type="ECO:0000313" key="1">
    <source>
        <dbReference type="EMBL" id="ARN23138.1"/>
    </source>
</evidence>
<dbReference type="InterPro" id="IPR058248">
    <property type="entry name" value="Lxx211020-like"/>
</dbReference>
<proteinExistence type="predicted"/>
<keyword evidence="2" id="KW-1185">Reference proteome</keyword>
<dbReference type="Proteomes" id="UP000193427">
    <property type="component" value="Chromosome"/>
</dbReference>
<evidence type="ECO:0000313" key="2">
    <source>
        <dbReference type="Proteomes" id="UP000193427"/>
    </source>
</evidence>
<dbReference type="PANTHER" id="PTHR36302:SF1">
    <property type="entry name" value="COPPER CHAPERONE PCU(A)C"/>
    <property type="match status" value="1"/>
</dbReference>
<reference evidence="1 2" key="1">
    <citation type="submission" date="2016-04" db="EMBL/GenBank/DDBJ databases">
        <title>Complete genome sequence of natural rubber-degrading, novel Gram-negative bacterium, Rhizobacter gummiphilus strain NS21.</title>
        <authorList>
            <person name="Tabata M."/>
            <person name="Kasai D."/>
            <person name="Fukuda M."/>
        </authorList>
    </citation>
    <scope>NUCLEOTIDE SEQUENCE [LARGE SCALE GENOMIC DNA]</scope>
    <source>
        <strain evidence="1 2">NS21</strain>
    </source>
</reference>
<dbReference type="SUPFAM" id="SSF110087">
    <property type="entry name" value="DR1885-like metal-binding protein"/>
    <property type="match status" value="1"/>
</dbReference>
<protein>
    <submittedName>
        <fullName evidence="1">Uncharacterized protein</fullName>
    </submittedName>
</protein>
<dbReference type="EMBL" id="CP015118">
    <property type="protein sequence ID" value="ARN23138.1"/>
    <property type="molecule type" value="Genomic_DNA"/>
</dbReference>